<dbReference type="EMBL" id="UINC01075582">
    <property type="protein sequence ID" value="SVC13907.1"/>
    <property type="molecule type" value="Genomic_DNA"/>
</dbReference>
<proteinExistence type="predicted"/>
<name>A0A382JSB4_9ZZZZ</name>
<reference evidence="1" key="1">
    <citation type="submission" date="2018-05" db="EMBL/GenBank/DDBJ databases">
        <authorList>
            <person name="Lanie J.A."/>
            <person name="Ng W.-L."/>
            <person name="Kazmierczak K.M."/>
            <person name="Andrzejewski T.M."/>
            <person name="Davidsen T.M."/>
            <person name="Wayne K.J."/>
            <person name="Tettelin H."/>
            <person name="Glass J.I."/>
            <person name="Rusch D."/>
            <person name="Podicherti R."/>
            <person name="Tsui H.-C.T."/>
            <person name="Winkler M.E."/>
        </authorList>
    </citation>
    <scope>NUCLEOTIDE SEQUENCE</scope>
</reference>
<dbReference type="AlphaFoldDB" id="A0A382JSB4"/>
<organism evidence="1">
    <name type="scientific">marine metagenome</name>
    <dbReference type="NCBI Taxonomy" id="408172"/>
    <lineage>
        <taxon>unclassified sequences</taxon>
        <taxon>metagenomes</taxon>
        <taxon>ecological metagenomes</taxon>
    </lineage>
</organism>
<evidence type="ECO:0000313" key="1">
    <source>
        <dbReference type="EMBL" id="SVC13907.1"/>
    </source>
</evidence>
<gene>
    <name evidence="1" type="ORF">METZ01_LOCUS266761</name>
</gene>
<protein>
    <submittedName>
        <fullName evidence="1">Uncharacterized protein</fullName>
    </submittedName>
</protein>
<accession>A0A382JSB4</accession>
<sequence>MIISFLYGSKSHQQFVPTPHIKEYIMSIRDVQYDYNSIQNLVFSPLQSIDDMDYKRFAETLKGLYDTLVMSEKILLEKLKSIENLSEMEIGLIDTLDIYAKFFGETIIQLSFICAKLYNYSNAISYPVNEYSRDMKKWEKLSDNYRLFGHSINGRLDELTINVPRFYQF</sequence>